<evidence type="ECO:0000313" key="8">
    <source>
        <dbReference type="EMBL" id="GIY20646.1"/>
    </source>
</evidence>
<feature type="compositionally biased region" description="Basic and acidic residues" evidence="5">
    <location>
        <begin position="467"/>
        <end position="519"/>
    </location>
</feature>
<dbReference type="PANTHER" id="PTHR11477:SF51">
    <property type="entry name" value="PROTEIN PARTNER OF SNF, ISOFORM B"/>
    <property type="match status" value="1"/>
</dbReference>
<dbReference type="Gene3D" id="1.10.472.30">
    <property type="entry name" value="Transcription elongation factor S-II, central domain"/>
    <property type="match status" value="1"/>
</dbReference>
<dbReference type="PANTHER" id="PTHR11477">
    <property type="entry name" value="TRANSCRIPTION FACTOR S-II ZINC FINGER DOMAIN-CONTAINING PROTEIN"/>
    <property type="match status" value="1"/>
</dbReference>
<keyword evidence="3" id="KW-0862">Zinc</keyword>
<dbReference type="InterPro" id="IPR011011">
    <property type="entry name" value="Znf_FYVE_PHD"/>
</dbReference>
<accession>A0AAV4RIQ1</accession>
<dbReference type="SUPFAM" id="SSF57903">
    <property type="entry name" value="FYVE/PHD zinc finger"/>
    <property type="match status" value="1"/>
</dbReference>
<reference evidence="8 9" key="1">
    <citation type="submission" date="2021-06" db="EMBL/GenBank/DDBJ databases">
        <title>Caerostris darwini draft genome.</title>
        <authorList>
            <person name="Kono N."/>
            <person name="Arakawa K."/>
        </authorList>
    </citation>
    <scope>NUCLEOTIDE SEQUENCE [LARGE SCALE GENOMIC DNA]</scope>
</reference>
<feature type="region of interest" description="Disordered" evidence="5">
    <location>
        <begin position="321"/>
        <end position="341"/>
    </location>
</feature>
<dbReference type="InterPro" id="IPR013083">
    <property type="entry name" value="Znf_RING/FYVE/PHD"/>
</dbReference>
<dbReference type="Proteomes" id="UP001054837">
    <property type="component" value="Unassembled WGS sequence"/>
</dbReference>
<feature type="region of interest" description="Disordered" evidence="5">
    <location>
        <begin position="467"/>
        <end position="541"/>
    </location>
</feature>
<dbReference type="PROSITE" id="PS01359">
    <property type="entry name" value="ZF_PHD_1"/>
    <property type="match status" value="1"/>
</dbReference>
<dbReference type="InterPro" id="IPR003618">
    <property type="entry name" value="TFIIS_cen_dom"/>
</dbReference>
<dbReference type="CDD" id="cd21541">
    <property type="entry name" value="SPOC_PHF3-like"/>
    <property type="match status" value="1"/>
</dbReference>
<keyword evidence="9" id="KW-1185">Reference proteome</keyword>
<dbReference type="Pfam" id="PF07500">
    <property type="entry name" value="TFIIS_M"/>
    <property type="match status" value="1"/>
</dbReference>
<dbReference type="GO" id="GO:0006351">
    <property type="term" value="P:DNA-templated transcription"/>
    <property type="evidence" value="ECO:0007669"/>
    <property type="project" value="InterPro"/>
</dbReference>
<dbReference type="Pfam" id="PF07744">
    <property type="entry name" value="SPOC"/>
    <property type="match status" value="1"/>
</dbReference>
<dbReference type="InterPro" id="IPR001965">
    <property type="entry name" value="Znf_PHD"/>
</dbReference>
<name>A0AAV4RIQ1_9ARAC</name>
<feature type="domain" description="TFIIS central" evidence="7">
    <location>
        <begin position="1092"/>
        <end position="1212"/>
    </location>
</feature>
<keyword evidence="2 4" id="KW-0863">Zinc-finger</keyword>
<dbReference type="InterPro" id="IPR012921">
    <property type="entry name" value="SPOC_C"/>
</dbReference>
<feature type="compositionally biased region" description="Polar residues" evidence="5">
    <location>
        <begin position="824"/>
        <end position="833"/>
    </location>
</feature>
<gene>
    <name evidence="8" type="primary">PHF3</name>
    <name evidence="8" type="ORF">CDAR_555171</name>
</gene>
<feature type="compositionally biased region" description="Polar residues" evidence="5">
    <location>
        <begin position="1847"/>
        <end position="1856"/>
    </location>
</feature>
<feature type="compositionally biased region" description="Basic residues" evidence="5">
    <location>
        <begin position="674"/>
        <end position="683"/>
    </location>
</feature>
<feature type="compositionally biased region" description="Basic and acidic residues" evidence="5">
    <location>
        <begin position="2035"/>
        <end position="2056"/>
    </location>
</feature>
<feature type="region of interest" description="Disordered" evidence="5">
    <location>
        <begin position="660"/>
        <end position="697"/>
    </location>
</feature>
<dbReference type="GO" id="GO:0005634">
    <property type="term" value="C:nucleus"/>
    <property type="evidence" value="ECO:0007669"/>
    <property type="project" value="TreeGrafter"/>
</dbReference>
<dbReference type="SMART" id="SM00249">
    <property type="entry name" value="PHD"/>
    <property type="match status" value="1"/>
</dbReference>
<dbReference type="Pfam" id="PF00628">
    <property type="entry name" value="PHD"/>
    <property type="match status" value="1"/>
</dbReference>
<dbReference type="Gene3D" id="3.30.40.10">
    <property type="entry name" value="Zinc/RING finger domain, C3HC4 (zinc finger)"/>
    <property type="match status" value="1"/>
</dbReference>
<sequence length="2106" mass="238987">MCSLQFFRPRNNQKDETTAVELAPCNLDSEKEKSAMKVRLGISNVSQPVRRSRRQIEKLEREQEAALNVDDVCNEEPKEKIDKLKKISDENDKKIPKEEIDLNQDYPKFEESNPEINKMHLKVMMEDCRKVKIKQENDPVLHSKFMKDIPCNDLINVKYEEDSEVDNKKLEIVQSFEPQLKSKNFRKTKQKEFNDEELEDQINIHKPLFRKMKKCALKMKDKSLKRSAGIKKKFIKNANKCFLKNVKFDEFKSKQKSTIFGVKRKKHNSLPCEKNANHMENSEFSHASPVKRKKSVSFSENLVSSSEGIVTCKQELLPTDCQDSPPKSIMSPVLPSMTPSPKIHKKKLLRRDNLRLAINKDEPPLFSQPDVLRKISIDDNTFKKDGRDSDSNLLNECEGESKVKAINAPTSKNIEKEKQNLKNKQSVKPTLKLDKKEIAEERRCEKKKDNVNQVEKEKKILKAEQVKKEQKPFKIKHEVKEENGKRSEQENKKNERHEKKVEKEKRKEKLSTSQSKDKSCSIAVKQENDKPRKNLIKTNDSHENRSMYCNIETLFETAKLHLLSDEDKLLNNFNDKDLSIAEVSKRAIVAEEKDGINSALIKIKNDSCSKETVIDAETDKHMLPVMATNNEEKLKPERKSCRIIKRKEFFGDTSDSSDFKKFPGAQNKPNINKKNAKGKKTTIKIKDENDTDPDFREDDDPEKLWCVCRKPHNSRFMIQCDKCKDWFHGSCVGVTKQYGRQLEKEKKEWNCPKCHMSGGTSPQEAEKSLKQISDVKILDKKISKISKKPNVQRDYDNRRKVFFFGTDTVKFSVRGKRKQVPDAKTSQPSSFDKSLNDENSSKKEISKQPVFTIPKVKSEKSTTTGISKQSSFTKPPSTLQQNIHTDSKLTDDHPKNSLSIEQSASVALNANVLCKTPISPKQSLLLTQNPPPPEIKKEATIKVLNQNCEKTSLSPTHLKNNTNIPLKDKDEKKIVVKKTQKCIHCQAEAKVNSCYCSDDCIEKYAIQCIQTLREAREDLKDVEFDSQKLTVFNGLKGDSTITESGPTTGEVVSWLKANPCYMISCSMQNDVSLQKNECDSSTEKKDAAKANVRVNVRKTLKNILMDRCKNADDIEMPEDDIHRIAIKIEEELNSLYKDNNNRYRTKYRSLMFNIKDPRNQGLFRKILKGIIPPGHLVRMSSDEMASMELAKWREQENQHVLDMIKRMQLEQQKSGSGILIKKTHKGEVEIGDDLTSIVEQEIPEVILKDVPDDIVEPEKKEVKDSTHLHRSHLFDLNCKICTGKIVPPPVEDVPKKVRVAHSISVDVSSSNASETPEKVVSKVSKEKLLVSNVGDDSMDQEPTSTVSESPDINVNSAVKEIVSKSQSSVWKGFIFMQDIAKFVTSAYKVSGRTDRLQFDLPDTIQVCGRIIPDQVWDYISKIKQSGNKELVIIRFQAANEEEAVAYDKFYSYLSNRKRYGVVANYSKKIKDFYLLPLAATSPVPVVLVPFDGPGLPSPRPHLLLGVIVRHKFKQNSTSIVSKKSSVSKVETKIIGHTRTPSPEPRSYTPPLPTLSLNPPKEQELEIAHSLIKVDKEVPKSWDGSIKNQTCNILLAKETSTNNISVEKSSIPPSSVVSYSDSPSKEKIEYKPYDLEQETLHKSSGQSKEIYADTVLYDSKENHSPLIGNIEQQYKILKALTQQVEETGREVDAMAMQQLTSQPIDDMVQHSPDTSLDISSVTTGMSSFFTLTKNVCNPFNSVNLKSCETTKEILQNDDVETRIKTLFGKQLNEPISEETRYSNDEMPKGLNATNNSVMGLEEASCPHISTPPLNDEDINRSSAVQTSDPRLKLKTGFPDFTSRETFPESGSVSSVPMSGTTDHVQMHLKSSDQKSERCASIPSEPFCASWNPGEQLLPAGVQPTESLSQESSQIKQHTSLTPMYVTSTVVPDSSQNGNSSFVPQSFSSFQPCLPLGFSVHTPPPNIRHLLPSSVVSTSFSPPSSLPMNIVPPVGSANNVSNQWSASQLPSHSSNVNEWHAGTSHWNETSKFQNNNVKEDSRYYPSDRSKDYHSDHSSKRNIPIRRRCGKLRKFMRGNWVKLFSKGNSFRNQRRGKRDPPSFKRNPRK</sequence>
<proteinExistence type="predicted"/>
<dbReference type="SUPFAM" id="SSF46942">
    <property type="entry name" value="Elongation factor TFIIS domain 2"/>
    <property type="match status" value="1"/>
</dbReference>
<feature type="compositionally biased region" description="Polar residues" evidence="5">
    <location>
        <begin position="2024"/>
        <end position="2034"/>
    </location>
</feature>
<feature type="region of interest" description="Disordered" evidence="5">
    <location>
        <begin position="2024"/>
        <end position="2063"/>
    </location>
</feature>
<evidence type="ECO:0000259" key="6">
    <source>
        <dbReference type="PROSITE" id="PS50016"/>
    </source>
</evidence>
<dbReference type="GO" id="GO:0008270">
    <property type="term" value="F:zinc ion binding"/>
    <property type="evidence" value="ECO:0007669"/>
    <property type="project" value="UniProtKB-KW"/>
</dbReference>
<dbReference type="InterPro" id="IPR019787">
    <property type="entry name" value="Znf_PHD-finger"/>
</dbReference>
<evidence type="ECO:0000256" key="3">
    <source>
        <dbReference type="ARBA" id="ARBA00022833"/>
    </source>
</evidence>
<protein>
    <submittedName>
        <fullName evidence="8">PHD finger protein 3</fullName>
    </submittedName>
</protein>
<keyword evidence="1" id="KW-0479">Metal-binding</keyword>
<feature type="region of interest" description="Disordered" evidence="5">
    <location>
        <begin position="2083"/>
        <end position="2106"/>
    </location>
</feature>
<dbReference type="SMART" id="SM00510">
    <property type="entry name" value="TFS2M"/>
    <property type="match status" value="1"/>
</dbReference>
<dbReference type="CDD" id="cd15552">
    <property type="entry name" value="PHD_PHF3_like"/>
    <property type="match status" value="1"/>
</dbReference>
<feature type="region of interest" description="Disordered" evidence="5">
    <location>
        <begin position="1536"/>
        <end position="1558"/>
    </location>
</feature>
<dbReference type="PROSITE" id="PS51321">
    <property type="entry name" value="TFIIS_CENTRAL"/>
    <property type="match status" value="1"/>
</dbReference>
<feature type="domain" description="PHD-type" evidence="6">
    <location>
        <begin position="703"/>
        <end position="757"/>
    </location>
</feature>
<feature type="region of interest" description="Disordered" evidence="5">
    <location>
        <begin position="814"/>
        <end position="894"/>
    </location>
</feature>
<feature type="compositionally biased region" description="Basic and acidic residues" evidence="5">
    <location>
        <begin position="885"/>
        <end position="894"/>
    </location>
</feature>
<dbReference type="InterPro" id="IPR019786">
    <property type="entry name" value="Zinc_finger_PHD-type_CS"/>
</dbReference>
<dbReference type="EMBL" id="BPLQ01006193">
    <property type="protein sequence ID" value="GIY20646.1"/>
    <property type="molecule type" value="Genomic_DNA"/>
</dbReference>
<evidence type="ECO:0000259" key="7">
    <source>
        <dbReference type="PROSITE" id="PS51321"/>
    </source>
</evidence>
<organism evidence="8 9">
    <name type="scientific">Caerostris darwini</name>
    <dbReference type="NCBI Taxonomy" id="1538125"/>
    <lineage>
        <taxon>Eukaryota</taxon>
        <taxon>Metazoa</taxon>
        <taxon>Ecdysozoa</taxon>
        <taxon>Arthropoda</taxon>
        <taxon>Chelicerata</taxon>
        <taxon>Arachnida</taxon>
        <taxon>Araneae</taxon>
        <taxon>Araneomorphae</taxon>
        <taxon>Entelegynae</taxon>
        <taxon>Araneoidea</taxon>
        <taxon>Araneidae</taxon>
        <taxon>Caerostris</taxon>
    </lineage>
</organism>
<evidence type="ECO:0000256" key="1">
    <source>
        <dbReference type="ARBA" id="ARBA00022723"/>
    </source>
</evidence>
<comment type="caution">
    <text evidence="8">The sequence shown here is derived from an EMBL/GenBank/DDBJ whole genome shotgun (WGS) entry which is preliminary data.</text>
</comment>
<evidence type="ECO:0000256" key="4">
    <source>
        <dbReference type="PROSITE-ProRule" id="PRU00146"/>
    </source>
</evidence>
<feature type="compositionally biased region" description="Pro residues" evidence="5">
    <location>
        <begin position="1541"/>
        <end position="1552"/>
    </location>
</feature>
<evidence type="ECO:0000256" key="5">
    <source>
        <dbReference type="SAM" id="MobiDB-lite"/>
    </source>
</evidence>
<evidence type="ECO:0000313" key="9">
    <source>
        <dbReference type="Proteomes" id="UP001054837"/>
    </source>
</evidence>
<feature type="compositionally biased region" description="Polar residues" evidence="5">
    <location>
        <begin position="861"/>
        <end position="884"/>
    </location>
</feature>
<feature type="region of interest" description="Disordered" evidence="5">
    <location>
        <begin position="1810"/>
        <end position="1856"/>
    </location>
</feature>
<feature type="compositionally biased region" description="Basic and acidic residues" evidence="5">
    <location>
        <begin position="834"/>
        <end position="846"/>
    </location>
</feature>
<dbReference type="PROSITE" id="PS50016">
    <property type="entry name" value="ZF_PHD_2"/>
    <property type="match status" value="1"/>
</dbReference>
<dbReference type="InterPro" id="IPR036575">
    <property type="entry name" value="TFIIS_cen_dom_sf"/>
</dbReference>
<evidence type="ECO:0000256" key="2">
    <source>
        <dbReference type="ARBA" id="ARBA00022771"/>
    </source>
</evidence>